<evidence type="ECO:0000256" key="9">
    <source>
        <dbReference type="SAM" id="MobiDB-lite"/>
    </source>
</evidence>
<feature type="region of interest" description="Disordered" evidence="9">
    <location>
        <begin position="306"/>
        <end position="350"/>
    </location>
</feature>
<dbReference type="OrthoDB" id="1927254at2759"/>
<evidence type="ECO:0000256" key="7">
    <source>
        <dbReference type="ARBA" id="ARBA00023242"/>
    </source>
</evidence>
<feature type="domain" description="Dof-type" evidence="10">
    <location>
        <begin position="91"/>
        <end position="145"/>
    </location>
</feature>
<dbReference type="GO" id="GO:0003700">
    <property type="term" value="F:DNA-binding transcription factor activity"/>
    <property type="evidence" value="ECO:0000318"/>
    <property type="project" value="GO_Central"/>
</dbReference>
<evidence type="ECO:0000259" key="10">
    <source>
        <dbReference type="PROSITE" id="PS50884"/>
    </source>
</evidence>
<keyword evidence="2 8" id="KW-0863">Zinc-finger</keyword>
<name>I1I3V1_BRADI</name>
<dbReference type="PANTHER" id="PTHR31089:SF74">
    <property type="entry name" value="DOF-TYPE ZINC FINGER DNA-BINDING FAMILY PROTEIN"/>
    <property type="match status" value="1"/>
</dbReference>
<keyword evidence="1" id="KW-0479">Metal-binding</keyword>
<accession>I1I3V1</accession>
<reference evidence="11" key="2">
    <citation type="submission" date="2017-06" db="EMBL/GenBank/DDBJ databases">
        <title>WGS assembly of Brachypodium distachyon.</title>
        <authorList>
            <consortium name="The International Brachypodium Initiative"/>
            <person name="Lucas S."/>
            <person name="Harmon-Smith M."/>
            <person name="Lail K."/>
            <person name="Tice H."/>
            <person name="Grimwood J."/>
            <person name="Bruce D."/>
            <person name="Barry K."/>
            <person name="Shu S."/>
            <person name="Lindquist E."/>
            <person name="Wang M."/>
            <person name="Pitluck S."/>
            <person name="Vogel J.P."/>
            <person name="Garvin D.F."/>
            <person name="Mockler T.C."/>
            <person name="Schmutz J."/>
            <person name="Rokhsar D."/>
            <person name="Bevan M.W."/>
        </authorList>
    </citation>
    <scope>NUCLEOTIDE SEQUENCE</scope>
    <source>
        <strain evidence="11">Bd21</strain>
    </source>
</reference>
<dbReference type="STRING" id="15368.I1I3V1"/>
<dbReference type="PROSITE" id="PS50884">
    <property type="entry name" value="ZF_DOF_2"/>
    <property type="match status" value="1"/>
</dbReference>
<evidence type="ECO:0000256" key="3">
    <source>
        <dbReference type="ARBA" id="ARBA00022833"/>
    </source>
</evidence>
<comment type="subcellular location">
    <subcellularLocation>
        <location evidence="8">Nucleus</location>
    </subcellularLocation>
</comment>
<keyword evidence="5 8" id="KW-0238">DNA-binding</keyword>
<feature type="compositionally biased region" description="Low complexity" evidence="9">
    <location>
        <begin position="308"/>
        <end position="327"/>
    </location>
</feature>
<feature type="compositionally biased region" description="Polar residues" evidence="9">
    <location>
        <begin position="34"/>
        <end position="50"/>
    </location>
</feature>
<feature type="compositionally biased region" description="Polar residues" evidence="9">
    <location>
        <begin position="214"/>
        <end position="225"/>
    </location>
</feature>
<dbReference type="GO" id="GO:0003677">
    <property type="term" value="F:DNA binding"/>
    <property type="evidence" value="ECO:0000318"/>
    <property type="project" value="GO_Central"/>
</dbReference>
<dbReference type="Pfam" id="PF02701">
    <property type="entry name" value="Zn_ribbon_Dof"/>
    <property type="match status" value="1"/>
</dbReference>
<reference evidence="12" key="3">
    <citation type="submission" date="2018-08" db="UniProtKB">
        <authorList>
            <consortium name="EnsemblPlants"/>
        </authorList>
    </citation>
    <scope>IDENTIFICATION</scope>
    <source>
        <strain evidence="12">cv. Bd21</strain>
    </source>
</reference>
<keyword evidence="4" id="KW-0805">Transcription regulation</keyword>
<dbReference type="Gramene" id="KQJ96615">
    <property type="protein sequence ID" value="KQJ96615"/>
    <property type="gene ID" value="BRADI_3g25670v3"/>
</dbReference>
<evidence type="ECO:0000313" key="13">
    <source>
        <dbReference type="Proteomes" id="UP000008810"/>
    </source>
</evidence>
<evidence type="ECO:0000256" key="1">
    <source>
        <dbReference type="ARBA" id="ARBA00022723"/>
    </source>
</evidence>
<keyword evidence="13" id="KW-1185">Reference proteome</keyword>
<dbReference type="GO" id="GO:0005634">
    <property type="term" value="C:nucleus"/>
    <property type="evidence" value="ECO:0007669"/>
    <property type="project" value="UniProtKB-SubCell"/>
</dbReference>
<evidence type="ECO:0000256" key="8">
    <source>
        <dbReference type="PROSITE-ProRule" id="PRU00071"/>
    </source>
</evidence>
<dbReference type="EMBL" id="CM000882">
    <property type="protein sequence ID" value="KQJ96615.1"/>
    <property type="molecule type" value="Genomic_DNA"/>
</dbReference>
<dbReference type="PANTHER" id="PTHR31089">
    <property type="entry name" value="CYCLIC DOF FACTOR 2"/>
    <property type="match status" value="1"/>
</dbReference>
<evidence type="ECO:0000313" key="12">
    <source>
        <dbReference type="EnsemblPlants" id="KQJ96615"/>
    </source>
</evidence>
<reference evidence="11 12" key="1">
    <citation type="journal article" date="2010" name="Nature">
        <title>Genome sequencing and analysis of the model grass Brachypodium distachyon.</title>
        <authorList>
            <consortium name="International Brachypodium Initiative"/>
        </authorList>
    </citation>
    <scope>NUCLEOTIDE SEQUENCE [LARGE SCALE GENOMIC DNA]</scope>
    <source>
        <strain evidence="11 12">Bd21</strain>
    </source>
</reference>
<dbReference type="eggNOG" id="ENOG502QSI8">
    <property type="taxonomic scope" value="Eukaryota"/>
</dbReference>
<organism evidence="12">
    <name type="scientific">Brachypodium distachyon</name>
    <name type="common">Purple false brome</name>
    <name type="synonym">Trachynia distachya</name>
    <dbReference type="NCBI Taxonomy" id="15368"/>
    <lineage>
        <taxon>Eukaryota</taxon>
        <taxon>Viridiplantae</taxon>
        <taxon>Streptophyta</taxon>
        <taxon>Embryophyta</taxon>
        <taxon>Tracheophyta</taxon>
        <taxon>Spermatophyta</taxon>
        <taxon>Magnoliopsida</taxon>
        <taxon>Liliopsida</taxon>
        <taxon>Poales</taxon>
        <taxon>Poaceae</taxon>
        <taxon>BOP clade</taxon>
        <taxon>Pooideae</taxon>
        <taxon>Stipodae</taxon>
        <taxon>Brachypodieae</taxon>
        <taxon>Brachypodium</taxon>
    </lineage>
</organism>
<dbReference type="Proteomes" id="UP000008810">
    <property type="component" value="Chromosome 3"/>
</dbReference>
<dbReference type="KEGG" id="bdi:100841048"/>
<dbReference type="InterPro" id="IPR003851">
    <property type="entry name" value="Znf_Dof"/>
</dbReference>
<feature type="region of interest" description="Disordered" evidence="9">
    <location>
        <begin position="24"/>
        <end position="84"/>
    </location>
</feature>
<feature type="region of interest" description="Disordered" evidence="9">
    <location>
        <begin position="203"/>
        <end position="233"/>
    </location>
</feature>
<proteinExistence type="predicted"/>
<dbReference type="RefSeq" id="XP_003573898.1">
    <property type="nucleotide sequence ID" value="XM_003573850.4"/>
</dbReference>
<protein>
    <recommendedName>
        <fullName evidence="10">Dof-type domain-containing protein</fullName>
    </recommendedName>
</protein>
<dbReference type="AlphaFoldDB" id="I1I3V1"/>
<keyword evidence="7 8" id="KW-0539">Nucleus</keyword>
<dbReference type="GO" id="GO:0008270">
    <property type="term" value="F:zinc ion binding"/>
    <property type="evidence" value="ECO:0007669"/>
    <property type="project" value="UniProtKB-KW"/>
</dbReference>
<dbReference type="OMA" id="GMITRSP"/>
<sequence length="436" mass="46697">MAECRGGDGLIKLFGKTIPVPEPVGALSKDLGHSGSSSTESGVQEITTDPSPQPEVVDAEDPAVDKGSQLQSGDDEAASEKEKLKKPDKILPCPRCSSMDTKFCYFNNYNINQPRHFCKKCQRYWTAGGAMRNVPVGAGRRKNKNVLAASNFLQRVRAALPVDTFCSSPCPPVKTNGTVLSFGHDASSTLDLAEHLKDNRIPIARSRNARDNPSMGSCSEVVSSNRNDKDQRNDITVEKSANGVQQQHPAGMNGGTMWPYGCTPSPAAYYTSGIAIPIYPGAPGPGYWGCMVPGAWSLPWPVQCQPQALSSPTSAPSVSSAPSPLTLGKHPRDQADEGNRGHGNGNGKVWVPKTIRIDNADEVARSSIRSLFGIKGDDRDEQISGTSGHKLATSVFEPKQHEAKMAKHAEAITSLPLLHHANPVALTRSVIFHEGS</sequence>
<dbReference type="InterPro" id="IPR045174">
    <property type="entry name" value="Dof"/>
</dbReference>
<dbReference type="HOGENOM" id="CLU_030533_1_1_1"/>
<dbReference type="EnsemblPlants" id="KQJ96615">
    <property type="protein sequence ID" value="KQJ96615"/>
    <property type="gene ID" value="BRADI_3g25670v3"/>
</dbReference>
<evidence type="ECO:0000256" key="6">
    <source>
        <dbReference type="ARBA" id="ARBA00023163"/>
    </source>
</evidence>
<dbReference type="PROSITE" id="PS01361">
    <property type="entry name" value="ZF_DOF_1"/>
    <property type="match status" value="1"/>
</dbReference>
<dbReference type="GeneID" id="100841048"/>
<evidence type="ECO:0000256" key="5">
    <source>
        <dbReference type="ARBA" id="ARBA00023125"/>
    </source>
</evidence>
<gene>
    <name evidence="12" type="primary">LOC100841048</name>
    <name evidence="11" type="ORF">BRADI_3g25670v3</name>
</gene>
<evidence type="ECO:0000313" key="11">
    <source>
        <dbReference type="EMBL" id="KQJ96615.1"/>
    </source>
</evidence>
<feature type="compositionally biased region" description="Basic and acidic residues" evidence="9">
    <location>
        <begin position="330"/>
        <end position="340"/>
    </location>
</feature>
<evidence type="ECO:0000256" key="2">
    <source>
        <dbReference type="ARBA" id="ARBA00022771"/>
    </source>
</evidence>
<evidence type="ECO:0000256" key="4">
    <source>
        <dbReference type="ARBA" id="ARBA00023015"/>
    </source>
</evidence>
<keyword evidence="3" id="KW-0862">Zinc</keyword>
<keyword evidence="6" id="KW-0804">Transcription</keyword>